<keyword evidence="4 6" id="KW-1133">Transmembrane helix</keyword>
<feature type="transmembrane region" description="Helical" evidence="6">
    <location>
        <begin position="21"/>
        <end position="40"/>
    </location>
</feature>
<dbReference type="RefSeq" id="WP_112218819.1">
    <property type="nucleotide sequence ID" value="NZ_MVJN01000003.1"/>
</dbReference>
<evidence type="ECO:0000313" key="9">
    <source>
        <dbReference type="Proteomes" id="UP000249458"/>
    </source>
</evidence>
<keyword evidence="3 6" id="KW-0812">Transmembrane</keyword>
<dbReference type="GO" id="GO:0005886">
    <property type="term" value="C:plasma membrane"/>
    <property type="evidence" value="ECO:0007669"/>
    <property type="project" value="TreeGrafter"/>
</dbReference>
<dbReference type="Proteomes" id="UP000249458">
    <property type="component" value="Unassembled WGS sequence"/>
</dbReference>
<evidence type="ECO:0000313" key="8">
    <source>
        <dbReference type="EMBL" id="RAP37462.1"/>
    </source>
</evidence>
<keyword evidence="5 6" id="KW-0472">Membrane</keyword>
<dbReference type="Pfam" id="PF04138">
    <property type="entry name" value="GtrA_DPMS_TM"/>
    <property type="match status" value="1"/>
</dbReference>
<reference evidence="8 9" key="1">
    <citation type="submission" date="2017-02" db="EMBL/GenBank/DDBJ databases">
        <title>Legionella quilivanii strain from human: case report and whole genome sequencing analysis.</title>
        <authorList>
            <person name="Lalancette C."/>
            <person name="Leduc J.-M."/>
            <person name="Levesque S."/>
            <person name="Fournier E."/>
            <person name="Saoud J."/>
            <person name="Faucher S.P."/>
            <person name="Bernard K."/>
            <person name="Martineau C."/>
            <person name="Longtin J."/>
        </authorList>
    </citation>
    <scope>NUCLEOTIDE SEQUENCE [LARGE SCALE GENOMIC DNA]</scope>
    <source>
        <strain evidence="8 9">ID143958</strain>
    </source>
</reference>
<gene>
    <name evidence="8" type="ORF">B1207_04625</name>
</gene>
<evidence type="ECO:0000256" key="4">
    <source>
        <dbReference type="ARBA" id="ARBA00022989"/>
    </source>
</evidence>
<feature type="transmembrane region" description="Helical" evidence="6">
    <location>
        <begin position="109"/>
        <end position="129"/>
    </location>
</feature>
<dbReference type="PANTHER" id="PTHR38459:SF1">
    <property type="entry name" value="PROPHAGE BACTOPRENOL-LINKED GLUCOSE TRANSLOCASE HOMOLOG"/>
    <property type="match status" value="1"/>
</dbReference>
<proteinExistence type="inferred from homology"/>
<protein>
    <recommendedName>
        <fullName evidence="7">GtrA/DPMS transmembrane domain-containing protein</fullName>
    </recommendedName>
</protein>
<evidence type="ECO:0000256" key="5">
    <source>
        <dbReference type="ARBA" id="ARBA00023136"/>
    </source>
</evidence>
<dbReference type="InterPro" id="IPR051401">
    <property type="entry name" value="GtrA_CellWall_Glycosyl"/>
</dbReference>
<sequence length="140" mass="16248">MKSLSIQFPGLYQFVRYGLVGAINNLLGYLIYLLVTFLWLDPKVAITIFYPVGAITAYFGHLKYSFSYAGKKRNALMRYIITYLFSYGVNYMLLFLLSDLLGFPHQAVQVLAILVVGNLLFFMLKYFVFPTKERRDDLRI</sequence>
<comment type="subcellular location">
    <subcellularLocation>
        <location evidence="1">Membrane</location>
        <topology evidence="1">Multi-pass membrane protein</topology>
    </subcellularLocation>
</comment>
<evidence type="ECO:0000259" key="7">
    <source>
        <dbReference type="Pfam" id="PF04138"/>
    </source>
</evidence>
<feature type="transmembrane region" description="Helical" evidence="6">
    <location>
        <begin position="46"/>
        <end position="64"/>
    </location>
</feature>
<dbReference type="PANTHER" id="PTHR38459">
    <property type="entry name" value="PROPHAGE BACTOPRENOL-LINKED GLUCOSE TRANSLOCASE HOMOLOG"/>
    <property type="match status" value="1"/>
</dbReference>
<comment type="caution">
    <text evidence="8">The sequence shown here is derived from an EMBL/GenBank/DDBJ whole genome shotgun (WGS) entry which is preliminary data.</text>
</comment>
<dbReference type="GO" id="GO:0000271">
    <property type="term" value="P:polysaccharide biosynthetic process"/>
    <property type="evidence" value="ECO:0007669"/>
    <property type="project" value="InterPro"/>
</dbReference>
<feature type="transmembrane region" description="Helical" evidence="6">
    <location>
        <begin position="76"/>
        <end position="97"/>
    </location>
</feature>
<evidence type="ECO:0000256" key="6">
    <source>
        <dbReference type="SAM" id="Phobius"/>
    </source>
</evidence>
<evidence type="ECO:0000256" key="2">
    <source>
        <dbReference type="ARBA" id="ARBA00009399"/>
    </source>
</evidence>
<dbReference type="EMBL" id="MVJN01000003">
    <property type="protein sequence ID" value="RAP37462.1"/>
    <property type="molecule type" value="Genomic_DNA"/>
</dbReference>
<evidence type="ECO:0000256" key="1">
    <source>
        <dbReference type="ARBA" id="ARBA00004141"/>
    </source>
</evidence>
<feature type="domain" description="GtrA/DPMS transmembrane" evidence="7">
    <location>
        <begin position="16"/>
        <end position="129"/>
    </location>
</feature>
<comment type="similarity">
    <text evidence="2">Belongs to the GtrA family.</text>
</comment>
<dbReference type="AlphaFoldDB" id="A0A364LL63"/>
<organism evidence="8 9">
    <name type="scientific">Legionella quinlivanii</name>
    <dbReference type="NCBI Taxonomy" id="45073"/>
    <lineage>
        <taxon>Bacteria</taxon>
        <taxon>Pseudomonadati</taxon>
        <taxon>Pseudomonadota</taxon>
        <taxon>Gammaproteobacteria</taxon>
        <taxon>Legionellales</taxon>
        <taxon>Legionellaceae</taxon>
        <taxon>Legionella</taxon>
    </lineage>
</organism>
<dbReference type="InterPro" id="IPR007267">
    <property type="entry name" value="GtrA_DPMS_TM"/>
</dbReference>
<accession>A0A364LL63</accession>
<name>A0A364LL63_9GAMM</name>
<evidence type="ECO:0000256" key="3">
    <source>
        <dbReference type="ARBA" id="ARBA00022692"/>
    </source>
</evidence>